<feature type="compositionally biased region" description="Basic and acidic residues" evidence="1">
    <location>
        <begin position="124"/>
        <end position="157"/>
    </location>
</feature>
<reference evidence="3 4" key="1">
    <citation type="submission" date="2024-06" db="EMBL/GenBank/DDBJ databases">
        <title>Genomic Encyclopedia of Type Strains, Phase IV (KMG-IV): sequencing the most valuable type-strain genomes for metagenomic binning, comparative biology and taxonomic classification.</title>
        <authorList>
            <person name="Goeker M."/>
        </authorList>
    </citation>
    <scope>NUCLEOTIDE SEQUENCE [LARGE SCALE GENOMIC DNA]</scope>
    <source>
        <strain evidence="3 4">DSM 105042</strain>
    </source>
</reference>
<keyword evidence="4" id="KW-1185">Reference proteome</keyword>
<protein>
    <submittedName>
        <fullName evidence="3">Uncharacterized protein</fullName>
    </submittedName>
</protein>
<proteinExistence type="predicted"/>
<dbReference type="EMBL" id="JBEPLJ010000016">
    <property type="protein sequence ID" value="MET3587829.1"/>
    <property type="molecule type" value="Genomic_DNA"/>
</dbReference>
<gene>
    <name evidence="3" type="ORF">ABID21_003960</name>
</gene>
<dbReference type="Proteomes" id="UP001549031">
    <property type="component" value="Unassembled WGS sequence"/>
</dbReference>
<keyword evidence="2" id="KW-0732">Signal</keyword>
<feature type="region of interest" description="Disordered" evidence="1">
    <location>
        <begin position="118"/>
        <end position="157"/>
    </location>
</feature>
<feature type="region of interest" description="Disordered" evidence="1">
    <location>
        <begin position="21"/>
        <end position="84"/>
    </location>
</feature>
<name>A0ABV2HBI4_9HYPH</name>
<feature type="signal peptide" evidence="2">
    <location>
        <begin position="1"/>
        <end position="20"/>
    </location>
</feature>
<dbReference type="RefSeq" id="WP_247245448.1">
    <property type="nucleotide sequence ID" value="NZ_JALJRA010000015.1"/>
</dbReference>
<evidence type="ECO:0000313" key="3">
    <source>
        <dbReference type="EMBL" id="MET3587829.1"/>
    </source>
</evidence>
<organism evidence="3 4">
    <name type="scientific">Pseudorhizobium tarimense</name>
    <dbReference type="NCBI Taxonomy" id="1079109"/>
    <lineage>
        <taxon>Bacteria</taxon>
        <taxon>Pseudomonadati</taxon>
        <taxon>Pseudomonadota</taxon>
        <taxon>Alphaproteobacteria</taxon>
        <taxon>Hyphomicrobiales</taxon>
        <taxon>Rhizobiaceae</taxon>
        <taxon>Rhizobium/Agrobacterium group</taxon>
        <taxon>Pseudorhizobium</taxon>
    </lineage>
</organism>
<comment type="caution">
    <text evidence="3">The sequence shown here is derived from an EMBL/GenBank/DDBJ whole genome shotgun (WGS) entry which is preliminary data.</text>
</comment>
<sequence>MKIMLTTAAILALSATTPFAQNQPAQQSQGQAQSQQDGGNFPSVQPPPPPSLDNQQQQVSGSQRPGGDRMMGHHRGWHGGRTASISVEAAGAKVKVRCGADQSSDECVEMVGRLLDQVQQSANEGDRSDRDRYSRRDSRWDDRDRDRYGDRDRRWRE</sequence>
<evidence type="ECO:0000256" key="2">
    <source>
        <dbReference type="SAM" id="SignalP"/>
    </source>
</evidence>
<feature type="compositionally biased region" description="Low complexity" evidence="1">
    <location>
        <begin position="21"/>
        <end position="40"/>
    </location>
</feature>
<evidence type="ECO:0000313" key="4">
    <source>
        <dbReference type="Proteomes" id="UP001549031"/>
    </source>
</evidence>
<feature type="chain" id="PRO_5045689319" evidence="2">
    <location>
        <begin position="21"/>
        <end position="157"/>
    </location>
</feature>
<evidence type="ECO:0000256" key="1">
    <source>
        <dbReference type="SAM" id="MobiDB-lite"/>
    </source>
</evidence>
<accession>A0ABV2HBI4</accession>